<name>A0A1B7SFA2_9ASCO</name>
<comment type="subcellular location">
    <subcellularLocation>
        <location evidence="1 6">Endoplasmic reticulum membrane</location>
        <topology evidence="1 6">Multi-pass membrane protein</topology>
    </subcellularLocation>
</comment>
<reference evidence="8" key="1">
    <citation type="journal article" date="2021" name="Open Biol.">
        <title>Shared evolutionary footprints suggest mitochondrial oxidative damage underlies multiple complex I losses in fungi.</title>
        <authorList>
            <person name="Schikora-Tamarit M.A."/>
            <person name="Marcet-Houben M."/>
            <person name="Nosek J."/>
            <person name="Gabaldon T."/>
        </authorList>
    </citation>
    <scope>NUCLEOTIDE SEQUENCE</scope>
    <source>
        <strain evidence="8">NCAIM Y.01608</strain>
    </source>
</reference>
<keyword evidence="4 6" id="KW-1133">Transmembrane helix</keyword>
<dbReference type="PANTHER" id="PTHR10994:SF193">
    <property type="entry name" value="RETICULON-LIKE PROTEIN"/>
    <property type="match status" value="1"/>
</dbReference>
<dbReference type="Pfam" id="PF02453">
    <property type="entry name" value="Reticulon"/>
    <property type="match status" value="1"/>
</dbReference>
<evidence type="ECO:0000256" key="1">
    <source>
        <dbReference type="ARBA" id="ARBA00004477"/>
    </source>
</evidence>
<keyword evidence="3 6" id="KW-0256">Endoplasmic reticulum</keyword>
<feature type="region of interest" description="Disordered" evidence="7">
    <location>
        <begin position="227"/>
        <end position="275"/>
    </location>
</feature>
<dbReference type="InterPro" id="IPR003388">
    <property type="entry name" value="Reticulon"/>
</dbReference>
<gene>
    <name evidence="8" type="ORF">OGATHE_003957</name>
</gene>
<evidence type="ECO:0000256" key="7">
    <source>
        <dbReference type="SAM" id="MobiDB-lite"/>
    </source>
</evidence>
<evidence type="ECO:0000256" key="3">
    <source>
        <dbReference type="ARBA" id="ARBA00022824"/>
    </source>
</evidence>
<dbReference type="PANTHER" id="PTHR10994">
    <property type="entry name" value="RETICULON"/>
    <property type="match status" value="1"/>
</dbReference>
<feature type="transmembrane region" description="Helical" evidence="6">
    <location>
        <begin position="46"/>
        <end position="66"/>
    </location>
</feature>
<dbReference type="GO" id="GO:0009617">
    <property type="term" value="P:response to bacterium"/>
    <property type="evidence" value="ECO:0007669"/>
    <property type="project" value="InterPro"/>
</dbReference>
<feature type="transmembrane region" description="Helical" evidence="6">
    <location>
        <begin position="141"/>
        <end position="162"/>
    </location>
</feature>
<proteinExistence type="predicted"/>
<dbReference type="AlphaFoldDB" id="A0A1B7SFA2"/>
<organism evidence="8 9">
    <name type="scientific">Ogataea polymorpha</name>
    <dbReference type="NCBI Taxonomy" id="460523"/>
    <lineage>
        <taxon>Eukaryota</taxon>
        <taxon>Fungi</taxon>
        <taxon>Dikarya</taxon>
        <taxon>Ascomycota</taxon>
        <taxon>Saccharomycotina</taxon>
        <taxon>Pichiomycetes</taxon>
        <taxon>Pichiales</taxon>
        <taxon>Pichiaceae</taxon>
        <taxon>Ogataea</taxon>
    </lineage>
</organism>
<dbReference type="GO" id="GO:0005789">
    <property type="term" value="C:endoplasmic reticulum membrane"/>
    <property type="evidence" value="ECO:0007669"/>
    <property type="project" value="UniProtKB-SubCell"/>
</dbReference>
<feature type="compositionally biased region" description="Low complexity" evidence="7">
    <location>
        <begin position="235"/>
        <end position="252"/>
    </location>
</feature>
<dbReference type="InterPro" id="IPR045064">
    <property type="entry name" value="Reticulon-like"/>
</dbReference>
<dbReference type="RefSeq" id="XP_018210117.1">
    <property type="nucleotide sequence ID" value="XM_018354778.1"/>
</dbReference>
<protein>
    <recommendedName>
        <fullName evidence="6">Reticulon-like protein</fullName>
    </recommendedName>
</protein>
<comment type="caution">
    <text evidence="8">The sequence shown here is derived from an EMBL/GenBank/DDBJ whole genome shotgun (WGS) entry which is preliminary data.</text>
</comment>
<evidence type="ECO:0000256" key="4">
    <source>
        <dbReference type="ARBA" id="ARBA00022989"/>
    </source>
</evidence>
<keyword evidence="2 6" id="KW-0812">Transmembrane</keyword>
<dbReference type="PROSITE" id="PS50845">
    <property type="entry name" value="RETICULON"/>
    <property type="match status" value="1"/>
</dbReference>
<evidence type="ECO:0000256" key="5">
    <source>
        <dbReference type="ARBA" id="ARBA00023136"/>
    </source>
</evidence>
<feature type="compositionally biased region" description="Basic and acidic residues" evidence="7">
    <location>
        <begin position="266"/>
        <end position="275"/>
    </location>
</feature>
<evidence type="ECO:0000313" key="9">
    <source>
        <dbReference type="Proteomes" id="UP000788993"/>
    </source>
</evidence>
<keyword evidence="9" id="KW-1185">Reference proteome</keyword>
<keyword evidence="5 6" id="KW-0472">Membrane</keyword>
<evidence type="ECO:0000256" key="6">
    <source>
        <dbReference type="RuleBase" id="RU363132"/>
    </source>
</evidence>
<accession>A0A1B7SFA2</accession>
<reference evidence="8" key="2">
    <citation type="submission" date="2021-01" db="EMBL/GenBank/DDBJ databases">
        <authorList>
            <person name="Schikora-Tamarit M.A."/>
        </authorList>
    </citation>
    <scope>NUCLEOTIDE SEQUENCE</scope>
    <source>
        <strain evidence="8">NCAIM Y.01608</strain>
    </source>
</reference>
<evidence type="ECO:0000256" key="2">
    <source>
        <dbReference type="ARBA" id="ARBA00022692"/>
    </source>
</evidence>
<dbReference type="EMBL" id="JAEUBD010001178">
    <property type="protein sequence ID" value="KAH3665142.1"/>
    <property type="molecule type" value="Genomic_DNA"/>
</dbReference>
<evidence type="ECO:0000313" key="8">
    <source>
        <dbReference type="EMBL" id="KAH3665142.1"/>
    </source>
</evidence>
<sequence length="275" mass="29206">MSEGKTCCGGACVSKSGYDLLTWKDPSVSGKVFGSLVGSLLLLKSVNLLSIVFYISAFVLAVSALGEYAGKLATGQGFVTRFRPEYRNVIGRYAEEYASHAANLIKNAELKLQEIVYSKNIESTLKVAGVAYVLYKLTSWFTLWTLLFTATLTAFSVPPLYLKNQKQIDDAIVTYTKVAKDKLAELLQLVKEKTGPALENAEKKLGPVGSFIRAKVPVRTAGSTVGDIPAADGTASKAQSAPSVPSAAPSASTETGNDAITNPLADVKKQAEAAL</sequence>
<dbReference type="Proteomes" id="UP000788993">
    <property type="component" value="Unassembled WGS sequence"/>
</dbReference>